<feature type="transmembrane region" description="Helical" evidence="1">
    <location>
        <begin position="80"/>
        <end position="102"/>
    </location>
</feature>
<evidence type="ECO:0008006" key="4">
    <source>
        <dbReference type="Google" id="ProtNLM"/>
    </source>
</evidence>
<keyword evidence="3" id="KW-1185">Reference proteome</keyword>
<evidence type="ECO:0000256" key="1">
    <source>
        <dbReference type="SAM" id="Phobius"/>
    </source>
</evidence>
<keyword evidence="1" id="KW-0472">Membrane</keyword>
<protein>
    <recommendedName>
        <fullName evidence="4">Glycerophosphoryl diester phosphodiesterase membrane domain-containing protein</fullName>
    </recommendedName>
</protein>
<feature type="transmembrane region" description="Helical" evidence="1">
    <location>
        <begin position="207"/>
        <end position="235"/>
    </location>
</feature>
<dbReference type="Proteomes" id="UP000761423">
    <property type="component" value="Unassembled WGS sequence"/>
</dbReference>
<keyword evidence="1" id="KW-1133">Transmembrane helix</keyword>
<gene>
    <name evidence="2" type="ORF">G4L40_03915</name>
</gene>
<dbReference type="RefSeq" id="WP_166235852.1">
    <property type="nucleotide sequence ID" value="NZ_JAAJBV010000002.1"/>
</dbReference>
<feature type="transmembrane region" description="Helical" evidence="1">
    <location>
        <begin position="32"/>
        <end position="51"/>
    </location>
</feature>
<feature type="transmembrane region" description="Helical" evidence="1">
    <location>
        <begin position="166"/>
        <end position="186"/>
    </location>
</feature>
<evidence type="ECO:0000313" key="3">
    <source>
        <dbReference type="Proteomes" id="UP000761423"/>
    </source>
</evidence>
<proteinExistence type="predicted"/>
<comment type="caution">
    <text evidence="2">The sequence shown here is derived from an EMBL/GenBank/DDBJ whole genome shotgun (WGS) entry which is preliminary data.</text>
</comment>
<reference evidence="2 3" key="1">
    <citation type="submission" date="2020-02" db="EMBL/GenBank/DDBJ databases">
        <authorList>
            <person name="Chen W.-M."/>
        </authorList>
    </citation>
    <scope>NUCLEOTIDE SEQUENCE [LARGE SCALE GENOMIC DNA]</scope>
    <source>
        <strain evidence="2 3">TWA-26</strain>
    </source>
</reference>
<evidence type="ECO:0000313" key="2">
    <source>
        <dbReference type="EMBL" id="NHM03847.1"/>
    </source>
</evidence>
<keyword evidence="1" id="KW-0812">Transmembrane</keyword>
<feature type="transmembrane region" description="Helical" evidence="1">
    <location>
        <begin position="255"/>
        <end position="276"/>
    </location>
</feature>
<feature type="transmembrane region" description="Helical" evidence="1">
    <location>
        <begin position="133"/>
        <end position="160"/>
    </location>
</feature>
<organism evidence="2 3">
    <name type="scientific">Flavobacterium celericrescens</name>
    <dbReference type="NCBI Taxonomy" id="2709780"/>
    <lineage>
        <taxon>Bacteria</taxon>
        <taxon>Pseudomonadati</taxon>
        <taxon>Bacteroidota</taxon>
        <taxon>Flavobacteriia</taxon>
        <taxon>Flavobacteriales</taxon>
        <taxon>Flavobacteriaceae</taxon>
        <taxon>Flavobacterium</taxon>
    </lineage>
</organism>
<name>A0ABX0I9R1_9FLAO</name>
<dbReference type="EMBL" id="JAAJBV010000002">
    <property type="protein sequence ID" value="NHM03847.1"/>
    <property type="molecule type" value="Genomic_DNA"/>
</dbReference>
<sequence length="312" mass="35712">MFQLYKKRDFSALVGDTFNLFKLEGKNYFKNYFIINGGLLLLLVVILYFFMKIFLDGAFTAARTNNDEAFLNTILSDLPLFIGFGFGMILLIILASLINYIYPVAYLKLIEENQDRNTQNLIQYIKSKIGKTILFYILSIFVAIPILFIIMALTFLLVFVIIGIPLLFILIPAYTSWISLSYYHYISTDAGYFEALIKGYELLRSKFWPVIGSNFVMQTIVQITLGILIMVPYFIGIASILVNPEGMEQNPEKAFSFVTIMLTVIMIISILFNYTLQNIILINQGIIYYSIREEQENISVISSIDSIGTNEE</sequence>
<accession>A0ABX0I9R1</accession>